<dbReference type="OMA" id="ADWSRNI"/>
<feature type="transmembrane region" description="Helical" evidence="1">
    <location>
        <begin position="117"/>
        <end position="136"/>
    </location>
</feature>
<keyword evidence="1" id="KW-0812">Transmembrane</keyword>
<keyword evidence="1" id="KW-0472">Membrane</keyword>
<dbReference type="GeneTree" id="ENSGT01150000289561"/>
<dbReference type="Ensembl" id="ENSAPET00000028840.1">
    <property type="protein sequence ID" value="ENSAPEP00000028096.1"/>
    <property type="gene ID" value="ENSAPEG00000019948.1"/>
</dbReference>
<evidence type="ECO:0000313" key="3">
    <source>
        <dbReference type="Proteomes" id="UP000265080"/>
    </source>
</evidence>
<dbReference type="AlphaFoldDB" id="A0A3P8TTY4"/>
<keyword evidence="3" id="KW-1185">Reference proteome</keyword>
<name>A0A3P8TTY4_AMPPE</name>
<dbReference type="InterPro" id="IPR013783">
    <property type="entry name" value="Ig-like_fold"/>
</dbReference>
<feature type="transmembrane region" description="Helical" evidence="1">
    <location>
        <begin position="80"/>
        <end position="97"/>
    </location>
</feature>
<reference evidence="2" key="2">
    <citation type="submission" date="2025-08" db="UniProtKB">
        <authorList>
            <consortium name="Ensembl"/>
        </authorList>
    </citation>
    <scope>IDENTIFICATION</scope>
</reference>
<organism evidence="2 3">
    <name type="scientific">Amphiprion percula</name>
    <name type="common">Orange clownfish</name>
    <name type="synonym">Lutjanus percula</name>
    <dbReference type="NCBI Taxonomy" id="161767"/>
    <lineage>
        <taxon>Eukaryota</taxon>
        <taxon>Metazoa</taxon>
        <taxon>Chordata</taxon>
        <taxon>Craniata</taxon>
        <taxon>Vertebrata</taxon>
        <taxon>Euteleostomi</taxon>
        <taxon>Actinopterygii</taxon>
        <taxon>Neopterygii</taxon>
        <taxon>Teleostei</taxon>
        <taxon>Neoteleostei</taxon>
        <taxon>Acanthomorphata</taxon>
        <taxon>Ovalentaria</taxon>
        <taxon>Pomacentridae</taxon>
        <taxon>Amphiprion</taxon>
    </lineage>
</organism>
<dbReference type="Gene3D" id="2.60.40.10">
    <property type="entry name" value="Immunoglobulins"/>
    <property type="match status" value="1"/>
</dbReference>
<reference evidence="2 3" key="1">
    <citation type="submission" date="2018-03" db="EMBL/GenBank/DDBJ databases">
        <title>Finding Nemo's genes: A chromosome-scale reference assembly of the genome of the orange clownfish Amphiprion percula.</title>
        <authorList>
            <person name="Lehmann R."/>
        </authorList>
    </citation>
    <scope>NUCLEOTIDE SEQUENCE</scope>
</reference>
<protein>
    <recommendedName>
        <fullName evidence="4">Immunoglobulin V-set domain-containing protein</fullName>
    </recommendedName>
</protein>
<evidence type="ECO:0000313" key="2">
    <source>
        <dbReference type="Ensembl" id="ENSAPEP00000028096.1"/>
    </source>
</evidence>
<evidence type="ECO:0008006" key="4">
    <source>
        <dbReference type="Google" id="ProtNLM"/>
    </source>
</evidence>
<keyword evidence="1" id="KW-1133">Transmembrane helix</keyword>
<dbReference type="Proteomes" id="UP000265080">
    <property type="component" value="Chromosome 23"/>
</dbReference>
<evidence type="ECO:0000256" key="1">
    <source>
        <dbReference type="SAM" id="Phobius"/>
    </source>
</evidence>
<reference evidence="2" key="3">
    <citation type="submission" date="2025-09" db="UniProtKB">
        <authorList>
            <consortium name="Ensembl"/>
        </authorList>
    </citation>
    <scope>IDENTIFICATION</scope>
</reference>
<sequence length="137" mass="16019">MMETRKQKHLFVAGDDVLLDCRSLHNDVTLLEWIRPDLKADGYVFFYRERRLYENYQHPYFHGRVKLGDLRMENGNMSRMLGDLLSGVQLLVGFLLADWSRNIKSSQHLHHLDLSCGLLLLLLLLVFINFSTLLVCL</sequence>
<proteinExistence type="predicted"/>
<accession>A0A3P8TTY4</accession>